<evidence type="ECO:0000256" key="1">
    <source>
        <dbReference type="SAM" id="MobiDB-lite"/>
    </source>
</evidence>
<dbReference type="AlphaFoldDB" id="A0A1I7V277"/>
<name>A0A1I7V277_9PELO</name>
<organism evidence="3 4">
    <name type="scientific">Caenorhabditis tropicalis</name>
    <dbReference type="NCBI Taxonomy" id="1561998"/>
    <lineage>
        <taxon>Eukaryota</taxon>
        <taxon>Metazoa</taxon>
        <taxon>Ecdysozoa</taxon>
        <taxon>Nematoda</taxon>
        <taxon>Chromadorea</taxon>
        <taxon>Rhabditida</taxon>
        <taxon>Rhabditina</taxon>
        <taxon>Rhabditomorpha</taxon>
        <taxon>Rhabditoidea</taxon>
        <taxon>Rhabditidae</taxon>
        <taxon>Peloderinae</taxon>
        <taxon>Caenorhabditis</taxon>
    </lineage>
</organism>
<dbReference type="WBParaSite" id="Csp11.Scaffold630.g21660.t1">
    <property type="protein sequence ID" value="Csp11.Scaffold630.g21660.t1"/>
    <property type="gene ID" value="Csp11.Scaffold630.g21660"/>
</dbReference>
<feature type="compositionally biased region" description="Basic and acidic residues" evidence="1">
    <location>
        <begin position="239"/>
        <end position="248"/>
    </location>
</feature>
<keyword evidence="3" id="KW-1185">Reference proteome</keyword>
<dbReference type="PANTHER" id="PTHR38620">
    <property type="entry name" value="PROTEIN CBG07292-RELATED"/>
    <property type="match status" value="1"/>
</dbReference>
<proteinExistence type="predicted"/>
<sequence>MPRASPNDDVASTSTEEPHDRSDSGVNRFLKQRKRRSSGNDSHNKRGAAHCPEYKEFDKDEDDDDDDEREIPLTLEPLTEFTQQDLARLKQAAPHLPDDSAVQILSFYNYNVDRAIKQAQQMVVPTLIPETHQKMIVANIAMEKDFNPTKKQPYKEFYLQNFMQKTVSSQTLVDFYYREKNKIGGNWRLEHDDPEETPESKAEFEEKLKTAGISFVTAPRGNSIPRAAPTRQSVRTRARRSEVERLQDIDMVQSPPATPSTSDGPSTSNGTSSQERIHLRFRFTPGSTNGRIITTPRGSDVPEVSRSAGPSKRPSGSIQETPKKRKSLGSSSKSENGIQRTYPMRDRKSTSD</sequence>
<reference evidence="4" key="1">
    <citation type="submission" date="2016-11" db="UniProtKB">
        <authorList>
            <consortium name="WormBaseParasite"/>
        </authorList>
    </citation>
    <scope>IDENTIFICATION</scope>
</reference>
<evidence type="ECO:0000313" key="3">
    <source>
        <dbReference type="Proteomes" id="UP000095282"/>
    </source>
</evidence>
<evidence type="ECO:0000313" key="4">
    <source>
        <dbReference type="WBParaSite" id="Csp11.Scaffold630.g21660.t1"/>
    </source>
</evidence>
<feature type="compositionally biased region" description="Basic and acidic residues" evidence="1">
    <location>
        <begin position="343"/>
        <end position="352"/>
    </location>
</feature>
<dbReference type="GO" id="GO:0043130">
    <property type="term" value="F:ubiquitin binding"/>
    <property type="evidence" value="ECO:0007669"/>
    <property type="project" value="InterPro"/>
</dbReference>
<dbReference type="InterPro" id="IPR003892">
    <property type="entry name" value="CUE"/>
</dbReference>
<feature type="region of interest" description="Disordered" evidence="1">
    <location>
        <begin position="217"/>
        <end position="352"/>
    </location>
</feature>
<feature type="compositionally biased region" description="Acidic residues" evidence="1">
    <location>
        <begin position="59"/>
        <end position="69"/>
    </location>
</feature>
<feature type="region of interest" description="Disordered" evidence="1">
    <location>
        <begin position="1"/>
        <end position="69"/>
    </location>
</feature>
<dbReference type="PANTHER" id="PTHR38620:SF1">
    <property type="entry name" value="CUE DOMAIN-CONTAINING PROTEIN-RELATED"/>
    <property type="match status" value="1"/>
</dbReference>
<dbReference type="Pfam" id="PF02845">
    <property type="entry name" value="CUE"/>
    <property type="match status" value="1"/>
</dbReference>
<dbReference type="Proteomes" id="UP000095282">
    <property type="component" value="Unplaced"/>
</dbReference>
<dbReference type="eggNOG" id="ENOG502TI58">
    <property type="taxonomic scope" value="Eukaryota"/>
</dbReference>
<feature type="compositionally biased region" description="Polar residues" evidence="1">
    <location>
        <begin position="259"/>
        <end position="274"/>
    </location>
</feature>
<accession>A0A1I7V277</accession>
<feature type="domain" description="CUE" evidence="2">
    <location>
        <begin position="82"/>
        <end position="116"/>
    </location>
</feature>
<evidence type="ECO:0000259" key="2">
    <source>
        <dbReference type="Pfam" id="PF02845"/>
    </source>
</evidence>
<protein>
    <submittedName>
        <fullName evidence="4">CUE domain-containing protein</fullName>
    </submittedName>
</protein>